<dbReference type="Gene3D" id="3.90.190.10">
    <property type="entry name" value="Protein tyrosine phosphatase superfamily"/>
    <property type="match status" value="1"/>
</dbReference>
<dbReference type="InterPro" id="IPR057528">
    <property type="entry name" value="MPK1_C"/>
</dbReference>
<evidence type="ECO:0000256" key="3">
    <source>
        <dbReference type="SAM" id="MobiDB-lite"/>
    </source>
</evidence>
<sequence>MLEQEEESHVRTTAGPRKTFWRSASWSAHSPTSNPNPTPHHQPNPRSRPCLPPLQPLSITRRLAVDEWPRAGSDDLGEWQPPSTPGGGRIDFPMRRDKLAFFDKECSRIADHVFLGSDAVARDRQALRRHGITHVLNCVGFVCPEYFRGELVYKTLWLQDSATEDITSILYDVFDYLEEVREGGGRVLVHCCQGVSRSSSLVIAYLMWRNGQSFEEAFQFVKSARGVTNPNMGFACQLLQCQKRVHAAPISPNSGLRMYRIAPHSPYDPLHLVPKSLPCPGAQALDSRGAFLIHVPHAIFVWVGTDCSASMARSAGAAAAQVVRYERANGPIVEVREGGETAEFWGALSAGQLVVDGMGKSSRKMQIDVAMRVGVGCKKVDLYDVDFEIFQRAVRGGVVPPFPLSGTGSETRLPARENGWCRLRRKLACGSVKEFITTSLTCDEARSVDNCSEVEEAPSSPVLVSNSSLSPSPPCRSPGSYSDSNNSSKLSSKSPSPSPTDTSSSSTFSPSSSNWSEFSFSSSQSSPTVPDFREPFTAKRSLQGETAILPCKGTSPSLAERRGSNTPSWMLLSSADAHPQVPRIMVRSWSFSLPSLEGDLVMDRACREFEHKDSKELSTDKVEDREVQIADQEDLGENFCFESNVSVRDGNSPQLADTLMEDQEPSVLTDLSGSISDLKYPILFQWPAMEKVEMFRAGVLDSRSVFLLLAPNMGLSSHHKTKMLYVWVGCDVAYDGQSHLSGSKSTYEDKHVYWQKVGSDFLYQMKLPGDIPVQVVCEADEAMQFLNNIHHFNPH</sequence>
<evidence type="ECO:0000259" key="5">
    <source>
        <dbReference type="PROSITE" id="PS50056"/>
    </source>
</evidence>
<dbReference type="InterPro" id="IPR029006">
    <property type="entry name" value="ADF-H/Gelsolin-like_dom_sf"/>
</dbReference>
<dbReference type="SMART" id="SM00262">
    <property type="entry name" value="GEL"/>
    <property type="match status" value="1"/>
</dbReference>
<dbReference type="GO" id="GO:0051015">
    <property type="term" value="F:actin filament binding"/>
    <property type="evidence" value="ECO:0007669"/>
    <property type="project" value="InterPro"/>
</dbReference>
<feature type="region of interest" description="Disordered" evidence="3">
    <location>
        <begin position="457"/>
        <end position="510"/>
    </location>
</feature>
<dbReference type="Pfam" id="PF00782">
    <property type="entry name" value="DSPc"/>
    <property type="match status" value="1"/>
</dbReference>
<dbReference type="PANTHER" id="PTHR46381:SF2">
    <property type="entry name" value="MAP KINASE PHOSPHATASE"/>
    <property type="match status" value="1"/>
</dbReference>
<dbReference type="SMART" id="SM00195">
    <property type="entry name" value="DSPc"/>
    <property type="match status" value="1"/>
</dbReference>
<dbReference type="OrthoDB" id="165342at2759"/>
<keyword evidence="1" id="KW-0378">Hydrolase</keyword>
<organism evidence="6 7">
    <name type="scientific">Cinnamomum micranthum f. kanehirae</name>
    <dbReference type="NCBI Taxonomy" id="337451"/>
    <lineage>
        <taxon>Eukaryota</taxon>
        <taxon>Viridiplantae</taxon>
        <taxon>Streptophyta</taxon>
        <taxon>Embryophyta</taxon>
        <taxon>Tracheophyta</taxon>
        <taxon>Spermatophyta</taxon>
        <taxon>Magnoliopsida</taxon>
        <taxon>Magnoliidae</taxon>
        <taxon>Laurales</taxon>
        <taxon>Lauraceae</taxon>
        <taxon>Cinnamomum</taxon>
    </lineage>
</organism>
<dbReference type="InterPro" id="IPR000340">
    <property type="entry name" value="Dual-sp_phosphatase_cat-dom"/>
</dbReference>
<feature type="region of interest" description="Disordered" evidence="3">
    <location>
        <begin position="1"/>
        <end position="53"/>
    </location>
</feature>
<dbReference type="SUPFAM" id="SSF55753">
    <property type="entry name" value="Actin depolymerizing proteins"/>
    <property type="match status" value="2"/>
</dbReference>
<dbReference type="InterPro" id="IPR020422">
    <property type="entry name" value="TYR_PHOSPHATASE_DUAL_dom"/>
</dbReference>
<dbReference type="STRING" id="337451.A0A3S3ND93"/>
<evidence type="ECO:0000256" key="1">
    <source>
        <dbReference type="ARBA" id="ARBA00022801"/>
    </source>
</evidence>
<feature type="region of interest" description="Disordered" evidence="3">
    <location>
        <begin position="71"/>
        <end position="90"/>
    </location>
</feature>
<dbReference type="PROSITE" id="PS50054">
    <property type="entry name" value="TYR_PHOSPHATASE_DUAL"/>
    <property type="match status" value="1"/>
</dbReference>
<dbReference type="GO" id="GO:0004721">
    <property type="term" value="F:phosphoprotein phosphatase activity"/>
    <property type="evidence" value="ECO:0007669"/>
    <property type="project" value="UniProtKB-KW"/>
</dbReference>
<evidence type="ECO:0000313" key="7">
    <source>
        <dbReference type="Proteomes" id="UP000283530"/>
    </source>
</evidence>
<evidence type="ECO:0000313" key="6">
    <source>
        <dbReference type="EMBL" id="RWR97041.1"/>
    </source>
</evidence>
<feature type="compositionally biased region" description="Low complexity" evidence="3">
    <location>
        <begin position="477"/>
        <end position="510"/>
    </location>
</feature>
<dbReference type="EMBL" id="QPKB01000012">
    <property type="protein sequence ID" value="RWR97041.1"/>
    <property type="molecule type" value="Genomic_DNA"/>
</dbReference>
<accession>A0A3S3ND93</accession>
<dbReference type="Pfam" id="PF25466">
    <property type="entry name" value="MPK1_gelsolin_C"/>
    <property type="match status" value="1"/>
</dbReference>
<dbReference type="InterPro" id="IPR007123">
    <property type="entry name" value="Gelsolin-like_dom"/>
</dbReference>
<proteinExistence type="predicted"/>
<dbReference type="InterPro" id="IPR007122">
    <property type="entry name" value="Villin/Gelsolin"/>
</dbReference>
<evidence type="ECO:0000259" key="4">
    <source>
        <dbReference type="PROSITE" id="PS50054"/>
    </source>
</evidence>
<dbReference type="Pfam" id="PF00626">
    <property type="entry name" value="Gelsolin"/>
    <property type="match status" value="1"/>
</dbReference>
<protein>
    <submittedName>
        <fullName evidence="6">Protein-tyrosine-phosphatase MKP1 isoform X2</fullName>
    </submittedName>
</protein>
<name>A0A3S3ND93_9MAGN</name>
<dbReference type="InterPro" id="IPR000387">
    <property type="entry name" value="Tyr_Pase_dom"/>
</dbReference>
<keyword evidence="7" id="KW-1185">Reference proteome</keyword>
<dbReference type="InterPro" id="IPR029021">
    <property type="entry name" value="Prot-tyrosine_phosphatase-like"/>
</dbReference>
<gene>
    <name evidence="6" type="ORF">CKAN_02645100</name>
</gene>
<dbReference type="SUPFAM" id="SSF52799">
    <property type="entry name" value="(Phosphotyrosine protein) phosphatases II"/>
    <property type="match status" value="1"/>
</dbReference>
<dbReference type="Proteomes" id="UP000283530">
    <property type="component" value="Unassembled WGS sequence"/>
</dbReference>
<dbReference type="Gene3D" id="3.40.20.10">
    <property type="entry name" value="Severin"/>
    <property type="match status" value="1"/>
</dbReference>
<comment type="caution">
    <text evidence="6">The sequence shown here is derived from an EMBL/GenBank/DDBJ whole genome shotgun (WGS) entry which is preliminary data.</text>
</comment>
<dbReference type="PANTHER" id="PTHR46381">
    <property type="entry name" value="MKPA PROTEIN"/>
    <property type="match status" value="1"/>
</dbReference>
<dbReference type="AlphaFoldDB" id="A0A3S3ND93"/>
<feature type="region of interest" description="Disordered" evidence="3">
    <location>
        <begin position="543"/>
        <end position="563"/>
    </location>
</feature>
<dbReference type="CDD" id="cd14498">
    <property type="entry name" value="DSP"/>
    <property type="match status" value="1"/>
</dbReference>
<dbReference type="InterPro" id="IPR016130">
    <property type="entry name" value="Tyr_Pase_AS"/>
</dbReference>
<feature type="domain" description="Tyrosine-protein phosphatase" evidence="4">
    <location>
        <begin position="105"/>
        <end position="247"/>
    </location>
</feature>
<feature type="domain" description="Tyrosine specific protein phosphatases" evidence="5">
    <location>
        <begin position="171"/>
        <end position="225"/>
    </location>
</feature>
<dbReference type="PROSITE" id="PS50056">
    <property type="entry name" value="TYR_PHOSPHATASE_2"/>
    <property type="match status" value="1"/>
</dbReference>
<reference evidence="6 7" key="1">
    <citation type="journal article" date="2019" name="Nat. Plants">
        <title>Stout camphor tree genome fills gaps in understanding of flowering plant genome evolution.</title>
        <authorList>
            <person name="Chaw S.M."/>
            <person name="Liu Y.C."/>
            <person name="Wu Y.W."/>
            <person name="Wang H.Y."/>
            <person name="Lin C.I."/>
            <person name="Wu C.S."/>
            <person name="Ke H.M."/>
            <person name="Chang L.Y."/>
            <person name="Hsu C.Y."/>
            <person name="Yang H.T."/>
            <person name="Sudianto E."/>
            <person name="Hsu M.H."/>
            <person name="Wu K.P."/>
            <person name="Wang L.N."/>
            <person name="Leebens-Mack J.H."/>
            <person name="Tsai I.J."/>
        </authorList>
    </citation>
    <scope>NUCLEOTIDE SEQUENCE [LARGE SCALE GENOMIC DNA]</scope>
    <source>
        <strain evidence="7">cv. Chaw 1501</strain>
        <tissue evidence="6">Young leaves</tissue>
    </source>
</reference>
<evidence type="ECO:0000256" key="2">
    <source>
        <dbReference type="ARBA" id="ARBA00022912"/>
    </source>
</evidence>
<feature type="compositionally biased region" description="Low complexity" evidence="3">
    <location>
        <begin position="458"/>
        <end position="470"/>
    </location>
</feature>
<dbReference type="PROSITE" id="PS00383">
    <property type="entry name" value="TYR_PHOSPHATASE_1"/>
    <property type="match status" value="1"/>
</dbReference>
<keyword evidence="2" id="KW-0904">Protein phosphatase</keyword>